<sequence length="286" mass="30797">MSDEHARSDLDPPGPPGLSLRSLDHDRRYVLGFPLHVAITLCADRPETCIRRLPRPSWAGNAGAIGVRLARAGTGEEVVRTEPSPVALPEHGTPVFRLCPGACRRMLIDVSSYLPAGLEPGNYTLAIVYVGPPDRVESAPVPIELAAPSAEEQRELLRLAPELARAGSWGRWTSLPPEGGAPVTGRVAPGDPLRFNRILRALMYGPESLCDVDPAVLDALDGVYAPEAHALRAELHAARGDAARLAEQAQLIRTTYPGLAWWIERIEAGESEIGFVRACRVTPRGG</sequence>
<dbReference type="AlphaFoldDB" id="A0A150TKS3"/>
<proteinExistence type="predicted"/>
<organism evidence="2 3">
    <name type="scientific">Sorangium cellulosum</name>
    <name type="common">Polyangium cellulosum</name>
    <dbReference type="NCBI Taxonomy" id="56"/>
    <lineage>
        <taxon>Bacteria</taxon>
        <taxon>Pseudomonadati</taxon>
        <taxon>Myxococcota</taxon>
        <taxon>Polyangia</taxon>
        <taxon>Polyangiales</taxon>
        <taxon>Polyangiaceae</taxon>
        <taxon>Sorangium</taxon>
    </lineage>
</organism>
<reference evidence="2 3" key="1">
    <citation type="submission" date="2014-02" db="EMBL/GenBank/DDBJ databases">
        <title>The small core and large imbalanced accessory genome model reveals a collaborative survival strategy of Sorangium cellulosum strains in nature.</title>
        <authorList>
            <person name="Han K."/>
            <person name="Peng R."/>
            <person name="Blom J."/>
            <person name="Li Y.-Z."/>
        </authorList>
    </citation>
    <scope>NUCLEOTIDE SEQUENCE [LARGE SCALE GENOMIC DNA]</scope>
    <source>
        <strain evidence="2 3">So0007-03</strain>
    </source>
</reference>
<evidence type="ECO:0000256" key="1">
    <source>
        <dbReference type="SAM" id="MobiDB-lite"/>
    </source>
</evidence>
<feature type="region of interest" description="Disordered" evidence="1">
    <location>
        <begin position="1"/>
        <end position="21"/>
    </location>
</feature>
<feature type="compositionally biased region" description="Basic and acidic residues" evidence="1">
    <location>
        <begin position="1"/>
        <end position="10"/>
    </location>
</feature>
<dbReference type="EMBL" id="JEME01002112">
    <property type="protein sequence ID" value="KYG05274.1"/>
    <property type="molecule type" value="Genomic_DNA"/>
</dbReference>
<evidence type="ECO:0000313" key="3">
    <source>
        <dbReference type="Proteomes" id="UP000075502"/>
    </source>
</evidence>
<accession>A0A150TKS3</accession>
<protein>
    <submittedName>
        <fullName evidence="2">Uncharacterized protein</fullName>
    </submittedName>
</protein>
<evidence type="ECO:0000313" key="2">
    <source>
        <dbReference type="EMBL" id="KYG05274.1"/>
    </source>
</evidence>
<name>A0A150TKS3_SORCE</name>
<gene>
    <name evidence="2" type="ORF">BE21_41845</name>
</gene>
<dbReference type="Proteomes" id="UP000075502">
    <property type="component" value="Unassembled WGS sequence"/>
</dbReference>
<comment type="caution">
    <text evidence="2">The sequence shown here is derived from an EMBL/GenBank/DDBJ whole genome shotgun (WGS) entry which is preliminary data.</text>
</comment>